<evidence type="ECO:0000313" key="2">
    <source>
        <dbReference type="Proteomes" id="UP001500920"/>
    </source>
</evidence>
<name>A0ABP7ESX9_9STAP</name>
<sequence>MSATIMILMAIIGGLVGTLIAQIQAAKAWKEWARELSDENLEMHKELMKLRRL</sequence>
<keyword evidence="2" id="KW-1185">Reference proteome</keyword>
<organism evidence="1 2">
    <name type="scientific">Salinicoccus jeotgali</name>
    <dbReference type="NCBI Taxonomy" id="381634"/>
    <lineage>
        <taxon>Bacteria</taxon>
        <taxon>Bacillati</taxon>
        <taxon>Bacillota</taxon>
        <taxon>Bacilli</taxon>
        <taxon>Bacillales</taxon>
        <taxon>Staphylococcaceae</taxon>
        <taxon>Salinicoccus</taxon>
    </lineage>
</organism>
<proteinExistence type="predicted"/>
<reference evidence="2" key="1">
    <citation type="journal article" date="2019" name="Int. J. Syst. Evol. Microbiol.">
        <title>The Global Catalogue of Microorganisms (GCM) 10K type strain sequencing project: providing services to taxonomists for standard genome sequencing and annotation.</title>
        <authorList>
            <consortium name="The Broad Institute Genomics Platform"/>
            <consortium name="The Broad Institute Genome Sequencing Center for Infectious Disease"/>
            <person name="Wu L."/>
            <person name="Ma J."/>
        </authorList>
    </citation>
    <scope>NUCLEOTIDE SEQUENCE [LARGE SCALE GENOMIC DNA]</scope>
    <source>
        <strain evidence="2">JCM 16981</strain>
    </source>
</reference>
<dbReference type="RefSeq" id="WP_344702306.1">
    <property type="nucleotide sequence ID" value="NZ_BAABCK010000021.1"/>
</dbReference>
<dbReference type="EMBL" id="BAABCK010000021">
    <property type="protein sequence ID" value="GAA3723051.1"/>
    <property type="molecule type" value="Genomic_DNA"/>
</dbReference>
<gene>
    <name evidence="1" type="ORF">GCM10022378_11410</name>
</gene>
<dbReference type="Proteomes" id="UP001500920">
    <property type="component" value="Unassembled WGS sequence"/>
</dbReference>
<protein>
    <submittedName>
        <fullName evidence="1">Uncharacterized protein</fullName>
    </submittedName>
</protein>
<accession>A0ABP7ESX9</accession>
<evidence type="ECO:0000313" key="1">
    <source>
        <dbReference type="EMBL" id="GAA3723051.1"/>
    </source>
</evidence>
<comment type="caution">
    <text evidence="1">The sequence shown here is derived from an EMBL/GenBank/DDBJ whole genome shotgun (WGS) entry which is preliminary data.</text>
</comment>